<name>A0A803M6R6_CHEQI</name>
<reference evidence="3" key="2">
    <citation type="submission" date="2021-03" db="UniProtKB">
        <authorList>
            <consortium name="EnsemblPlants"/>
        </authorList>
    </citation>
    <scope>IDENTIFICATION</scope>
</reference>
<reference evidence="3" key="1">
    <citation type="journal article" date="2017" name="Nature">
        <title>The genome of Chenopodium quinoa.</title>
        <authorList>
            <person name="Jarvis D.E."/>
            <person name="Ho Y.S."/>
            <person name="Lightfoot D.J."/>
            <person name="Schmoeckel S.M."/>
            <person name="Li B."/>
            <person name="Borm T.J.A."/>
            <person name="Ohyanagi H."/>
            <person name="Mineta K."/>
            <person name="Michell C.T."/>
            <person name="Saber N."/>
            <person name="Kharbatia N.M."/>
            <person name="Rupper R.R."/>
            <person name="Sharp A.R."/>
            <person name="Dally N."/>
            <person name="Boughton B.A."/>
            <person name="Woo Y.H."/>
            <person name="Gao G."/>
            <person name="Schijlen E.G.W.M."/>
            <person name="Guo X."/>
            <person name="Momin A.A."/>
            <person name="Negrao S."/>
            <person name="Al-Babili S."/>
            <person name="Gehring C."/>
            <person name="Roessner U."/>
            <person name="Jung C."/>
            <person name="Murphy K."/>
            <person name="Arold S.T."/>
            <person name="Gojobori T."/>
            <person name="van der Linden C.G."/>
            <person name="van Loo E.N."/>
            <person name="Jellen E.N."/>
            <person name="Maughan P.J."/>
            <person name="Tester M."/>
        </authorList>
    </citation>
    <scope>NUCLEOTIDE SEQUENCE [LARGE SCALE GENOMIC DNA]</scope>
    <source>
        <strain evidence="3">cv. PI 614886</strain>
    </source>
</reference>
<dbReference type="PANTHER" id="PTHR31373">
    <property type="entry name" value="OS06G0652100 PROTEIN"/>
    <property type="match status" value="1"/>
</dbReference>
<sequence length="649" mass="73503">MLLRKFSGGLPDRLKFSSAICRGYCAVAASNTGLSNGSDGLQLTLLGPPELYQSPFTTAKKEDNVTSGVFASPTTADSSTGDPFMDLMLSSYNRYEEPVMGRTENYYPTYMSSGNPCLDFFFHVVPDTPAEQVVQRLKQAWEQDPCTALKLVCNLRGIRGTGKSDREGFYTSALWLQENHPKTLAGNAGSVAGFGYFKDLLEILYRLLEGPTVRKDEIDLLKKRRRHGGSQWWLKHGGAYLEEEGKKGLKPKPKSTEEKRLTAAKKGIERYNNDPTYRFLHNHVSELFAKHLQSDLEKIRSGTYDDLSLAAKWCPSLYSRFDNYTLLCESIARRLFPQDQYPEYEGIEDAHYAYRVRDCLRKEVLVPLRKSLKLPEVYMCAREWNYIVYSRVASIAMKNYAQLFYKNDAERLTKYLERVVQGKSKIAAGALLPHQIVKKVKDPKNKKDPMTRIVSELQWKRMVEDLSNIGKLKNCLAICDVSGSMYGLPLEVSVALGLLVSELSEEPWKGKLITFSRFPQLQVIQVTWNLMEASANDWETDYQAIVRKFNEKGFSKVPEIVFWNLRNSGATPVLSNQKGVALVSGFSKNLLKMFLDDSFLEPEKPIEAEVPESEKIMAVETTEAEVLDPVKTMEAAISGEEYEKLVVLD</sequence>
<dbReference type="Pfam" id="PF25043">
    <property type="entry name" value="DUF7788"/>
    <property type="match status" value="1"/>
</dbReference>
<keyword evidence="4" id="KW-1185">Reference proteome</keyword>
<dbReference type="PANTHER" id="PTHR31373:SF17">
    <property type="entry name" value="OS06G0652100 PROTEIN"/>
    <property type="match status" value="1"/>
</dbReference>
<feature type="domain" description="DUF7788" evidence="2">
    <location>
        <begin position="532"/>
        <end position="637"/>
    </location>
</feature>
<proteinExistence type="predicted"/>
<dbReference type="PIRSF" id="PIRSF015417">
    <property type="entry name" value="T31B5_30_vWA"/>
    <property type="match status" value="1"/>
</dbReference>
<dbReference type="Proteomes" id="UP000596660">
    <property type="component" value="Unplaced"/>
</dbReference>
<evidence type="ECO:0000259" key="1">
    <source>
        <dbReference type="Pfam" id="PF11443"/>
    </source>
</evidence>
<dbReference type="AlphaFoldDB" id="A0A803M6R6"/>
<dbReference type="InterPro" id="IPR058580">
    <property type="entry name" value="DUF2828"/>
</dbReference>
<evidence type="ECO:0000259" key="2">
    <source>
        <dbReference type="Pfam" id="PF25043"/>
    </source>
</evidence>
<dbReference type="Pfam" id="PF11443">
    <property type="entry name" value="DUF2828"/>
    <property type="match status" value="1"/>
</dbReference>
<dbReference type="InterPro" id="IPR011205">
    <property type="entry name" value="UCP015417_vWA"/>
</dbReference>
<dbReference type="EnsemblPlants" id="AUR62024139-RA">
    <property type="protein sequence ID" value="AUR62024139-RA:cds"/>
    <property type="gene ID" value="AUR62024139"/>
</dbReference>
<accession>A0A803M6R6</accession>
<evidence type="ECO:0000313" key="4">
    <source>
        <dbReference type="Proteomes" id="UP000596660"/>
    </source>
</evidence>
<dbReference type="InterPro" id="IPR056690">
    <property type="entry name" value="DUF7788"/>
</dbReference>
<dbReference type="Gramene" id="AUR62024139-RA">
    <property type="protein sequence ID" value="AUR62024139-RA:cds"/>
    <property type="gene ID" value="AUR62024139"/>
</dbReference>
<feature type="domain" description="DUF2828" evidence="1">
    <location>
        <begin position="103"/>
        <end position="472"/>
    </location>
</feature>
<evidence type="ECO:0000313" key="3">
    <source>
        <dbReference type="EnsemblPlants" id="AUR62024139-RA:cds"/>
    </source>
</evidence>
<organism evidence="3 4">
    <name type="scientific">Chenopodium quinoa</name>
    <name type="common">Quinoa</name>
    <dbReference type="NCBI Taxonomy" id="63459"/>
    <lineage>
        <taxon>Eukaryota</taxon>
        <taxon>Viridiplantae</taxon>
        <taxon>Streptophyta</taxon>
        <taxon>Embryophyta</taxon>
        <taxon>Tracheophyta</taxon>
        <taxon>Spermatophyta</taxon>
        <taxon>Magnoliopsida</taxon>
        <taxon>eudicotyledons</taxon>
        <taxon>Gunneridae</taxon>
        <taxon>Pentapetalae</taxon>
        <taxon>Caryophyllales</taxon>
        <taxon>Chenopodiaceae</taxon>
        <taxon>Chenopodioideae</taxon>
        <taxon>Atripliceae</taxon>
        <taxon>Chenopodium</taxon>
    </lineage>
</organism>
<protein>
    <submittedName>
        <fullName evidence="3">Uncharacterized protein</fullName>
    </submittedName>
</protein>